<dbReference type="InterPro" id="IPR036188">
    <property type="entry name" value="FAD/NAD-bd_sf"/>
</dbReference>
<evidence type="ECO:0000313" key="4">
    <source>
        <dbReference type="Proteomes" id="UP001219037"/>
    </source>
</evidence>
<dbReference type="Gene3D" id="3.50.50.60">
    <property type="entry name" value="FAD/NAD(P)-binding domain"/>
    <property type="match status" value="1"/>
</dbReference>
<dbReference type="Proteomes" id="UP001219037">
    <property type="component" value="Chromosome"/>
</dbReference>
<dbReference type="RefSeq" id="WP_278156397.1">
    <property type="nucleotide sequence ID" value="NZ_CP121252.1"/>
</dbReference>
<feature type="domain" description="Amine oxidase" evidence="2">
    <location>
        <begin position="51"/>
        <end position="517"/>
    </location>
</feature>
<evidence type="ECO:0000313" key="3">
    <source>
        <dbReference type="EMBL" id="WFP15554.1"/>
    </source>
</evidence>
<dbReference type="Pfam" id="PF01593">
    <property type="entry name" value="Amino_oxidase"/>
    <property type="match status" value="1"/>
</dbReference>
<protein>
    <submittedName>
        <fullName evidence="3">FAD-dependent oxidoreductase</fullName>
    </submittedName>
</protein>
<gene>
    <name evidence="3" type="ORF">P8192_09040</name>
</gene>
<accession>A0ABY8H3Y2</accession>
<dbReference type="InterPro" id="IPR050464">
    <property type="entry name" value="Zeta_carotene_desat/Oxidored"/>
</dbReference>
<dbReference type="PANTHER" id="PTHR42923">
    <property type="entry name" value="PROTOPORPHYRINOGEN OXIDASE"/>
    <property type="match status" value="1"/>
</dbReference>
<sequence>MTIRGGGSRNGVGASDIPLDPRDPHAERVRATRGLARPEGVRSVAVIGGGIAGLTAAVALAERGVSVHLLEAQAQLGGRVRSWPLEDGRNMSRGFHAFFRQYYNLRALLRRVDPALHQLVPVADYPLRTACGVTDSFAAIPRTPPFNLVGFVWRSPTFPLVALTQVDIATALELIRVEFPQILQEDTGESAADFLDRLRFPDGARHLALEVFARSFFADPREFSARELVTMFHTYFTGSAEGLLFDVPREAYSEALWSPLGEYLDHLGAEVRCQTTVQRLTRLPPGSEAAWRVEYDGGVLDVDAVVLAADPRQARRLVAGVPALAEDGEAAVDEGLRRLQEQVLPRRNAPPFAVLRLWLDTQVAPERPAFMGTSGYELLDNVSVLERYEHTARVWARAHGGSVVELHGYALPAETPVTGDADPGTPEAGPGRRVRDRLVAELHHVYPETRDAGIVAEELLIDDDCGLADTTPWNEQPGVSTGVPGLVLAGDWIRCEYPVALMERAATTGFQAANELLSAWGVTGHDLWSPPLRGLLRRRLRPSRRGPR</sequence>
<dbReference type="EMBL" id="CP121252">
    <property type="protein sequence ID" value="WFP15554.1"/>
    <property type="molecule type" value="Genomic_DNA"/>
</dbReference>
<keyword evidence="4" id="KW-1185">Reference proteome</keyword>
<dbReference type="SUPFAM" id="SSF51905">
    <property type="entry name" value="FAD/NAD(P)-binding domain"/>
    <property type="match status" value="1"/>
</dbReference>
<evidence type="ECO:0000256" key="1">
    <source>
        <dbReference type="SAM" id="MobiDB-lite"/>
    </source>
</evidence>
<dbReference type="PANTHER" id="PTHR42923:SF43">
    <property type="entry name" value="AMINE OXIDASE"/>
    <property type="match status" value="1"/>
</dbReference>
<feature type="compositionally biased region" description="Gly residues" evidence="1">
    <location>
        <begin position="1"/>
        <end position="10"/>
    </location>
</feature>
<feature type="region of interest" description="Disordered" evidence="1">
    <location>
        <begin position="1"/>
        <end position="24"/>
    </location>
</feature>
<proteinExistence type="predicted"/>
<evidence type="ECO:0000259" key="2">
    <source>
        <dbReference type="Pfam" id="PF01593"/>
    </source>
</evidence>
<organism evidence="3 4">
    <name type="scientific">Citricoccus muralis</name>
    <dbReference type="NCBI Taxonomy" id="169134"/>
    <lineage>
        <taxon>Bacteria</taxon>
        <taxon>Bacillati</taxon>
        <taxon>Actinomycetota</taxon>
        <taxon>Actinomycetes</taxon>
        <taxon>Micrococcales</taxon>
        <taxon>Micrococcaceae</taxon>
        <taxon>Citricoccus</taxon>
    </lineage>
</organism>
<reference evidence="3 4" key="1">
    <citation type="submission" date="2023-04" db="EMBL/GenBank/DDBJ databases">
        <title>Funneling lignin-derived compounds into biodiesel using alkali-halophilic Citricoccus sp. P2.</title>
        <authorList>
            <person name="Luo C.-B."/>
        </authorList>
    </citation>
    <scope>NUCLEOTIDE SEQUENCE [LARGE SCALE GENOMIC DNA]</scope>
    <source>
        <strain evidence="3 4">P2</strain>
    </source>
</reference>
<dbReference type="InterPro" id="IPR002937">
    <property type="entry name" value="Amino_oxidase"/>
</dbReference>
<name>A0ABY8H3Y2_9MICC</name>